<evidence type="ECO:0000313" key="2">
    <source>
        <dbReference type="EMBL" id="RKL65735.1"/>
    </source>
</evidence>
<name>A0A3A9KE16_9BACI</name>
<evidence type="ECO:0000313" key="3">
    <source>
        <dbReference type="Proteomes" id="UP000281498"/>
    </source>
</evidence>
<dbReference type="InterPro" id="IPR029063">
    <property type="entry name" value="SAM-dependent_MTases_sf"/>
</dbReference>
<comment type="caution">
    <text evidence="2">The sequence shown here is derived from an EMBL/GenBank/DDBJ whole genome shotgun (WGS) entry which is preliminary data.</text>
</comment>
<dbReference type="EMBL" id="PDOE01000012">
    <property type="protein sequence ID" value="RKL65735.1"/>
    <property type="molecule type" value="Genomic_DNA"/>
</dbReference>
<organism evidence="2 3">
    <name type="scientific">Salipaludibacillus neizhouensis</name>
    <dbReference type="NCBI Taxonomy" id="885475"/>
    <lineage>
        <taxon>Bacteria</taxon>
        <taxon>Bacillati</taxon>
        <taxon>Bacillota</taxon>
        <taxon>Bacilli</taxon>
        <taxon>Bacillales</taxon>
        <taxon>Bacillaceae</taxon>
    </lineage>
</organism>
<dbReference type="Proteomes" id="UP000281498">
    <property type="component" value="Unassembled WGS sequence"/>
</dbReference>
<dbReference type="AlphaFoldDB" id="A0A3A9KE16"/>
<sequence length="255" mass="28558">MSSTNVWDANLYDEKLSFVSQFGKGVVDLLEPKEGEKILDLGCGTGDLTHAISKSGAMVRGIDFSAEMIEKAREKFPEISFDVENAENYRTEVKFDAVFSNAALHWMKQAGKVIESINLALRPGGRFIAEFGGEGNVDFIIKGIGEVLYQDYGIDVAERNPWYFPSIGEYSTLLEAHGFQVTCALHFDSPTPLADGEKGLNHWLDSFADDFFPEFSAKEKKGIYEKIRNSAQSALYKEGEWVADYKRIRIIAIKK</sequence>
<dbReference type="RefSeq" id="WP_110937782.1">
    <property type="nucleotide sequence ID" value="NZ_KZ614147.1"/>
</dbReference>
<dbReference type="PANTHER" id="PTHR43861">
    <property type="entry name" value="TRANS-ACONITATE 2-METHYLTRANSFERASE-RELATED"/>
    <property type="match status" value="1"/>
</dbReference>
<dbReference type="GO" id="GO:0008168">
    <property type="term" value="F:methyltransferase activity"/>
    <property type="evidence" value="ECO:0007669"/>
    <property type="project" value="UniProtKB-KW"/>
</dbReference>
<dbReference type="CDD" id="cd02440">
    <property type="entry name" value="AdoMet_MTases"/>
    <property type="match status" value="1"/>
</dbReference>
<dbReference type="PANTHER" id="PTHR43861:SF1">
    <property type="entry name" value="TRANS-ACONITATE 2-METHYLTRANSFERASE"/>
    <property type="match status" value="1"/>
</dbReference>
<keyword evidence="2" id="KW-0808">Transferase</keyword>
<evidence type="ECO:0000259" key="1">
    <source>
        <dbReference type="Pfam" id="PF13847"/>
    </source>
</evidence>
<feature type="domain" description="Methyltransferase" evidence="1">
    <location>
        <begin position="33"/>
        <end position="129"/>
    </location>
</feature>
<gene>
    <name evidence="2" type="ORF">CR203_18980</name>
</gene>
<protein>
    <submittedName>
        <fullName evidence="2">SAM-dependent methyltransferase</fullName>
    </submittedName>
</protein>
<dbReference type="Gene3D" id="3.40.50.150">
    <property type="entry name" value="Vaccinia Virus protein VP39"/>
    <property type="match status" value="1"/>
</dbReference>
<keyword evidence="2" id="KW-0489">Methyltransferase</keyword>
<dbReference type="InterPro" id="IPR025714">
    <property type="entry name" value="Methyltranfer_dom"/>
</dbReference>
<keyword evidence="3" id="KW-1185">Reference proteome</keyword>
<dbReference type="GO" id="GO:0032259">
    <property type="term" value="P:methylation"/>
    <property type="evidence" value="ECO:0007669"/>
    <property type="project" value="UniProtKB-KW"/>
</dbReference>
<dbReference type="SUPFAM" id="SSF53335">
    <property type="entry name" value="S-adenosyl-L-methionine-dependent methyltransferases"/>
    <property type="match status" value="1"/>
</dbReference>
<proteinExistence type="predicted"/>
<dbReference type="Pfam" id="PF13847">
    <property type="entry name" value="Methyltransf_31"/>
    <property type="match status" value="1"/>
</dbReference>
<accession>A0A3A9KE16</accession>
<reference evidence="2 3" key="1">
    <citation type="submission" date="2017-10" db="EMBL/GenBank/DDBJ databases">
        <title>Bacillus sp. nov., a halophilic bacterium isolated from a Keqin Lake.</title>
        <authorList>
            <person name="Wang H."/>
        </authorList>
    </citation>
    <scope>NUCLEOTIDE SEQUENCE [LARGE SCALE GENOMIC DNA]</scope>
    <source>
        <strain evidence="2 3">KCTC 13187</strain>
    </source>
</reference>
<dbReference type="OrthoDB" id="9760689at2"/>